<proteinExistence type="predicted"/>
<organism evidence="2">
    <name type="scientific">Rhizophora mucronata</name>
    <name type="common">Asiatic mangrove</name>
    <dbReference type="NCBI Taxonomy" id="61149"/>
    <lineage>
        <taxon>Eukaryota</taxon>
        <taxon>Viridiplantae</taxon>
        <taxon>Streptophyta</taxon>
        <taxon>Embryophyta</taxon>
        <taxon>Tracheophyta</taxon>
        <taxon>Spermatophyta</taxon>
        <taxon>Magnoliopsida</taxon>
        <taxon>eudicotyledons</taxon>
        <taxon>Gunneridae</taxon>
        <taxon>Pentapetalae</taxon>
        <taxon>rosids</taxon>
        <taxon>fabids</taxon>
        <taxon>Malpighiales</taxon>
        <taxon>Rhizophoraceae</taxon>
        <taxon>Rhizophora</taxon>
    </lineage>
</organism>
<reference evidence="2" key="1">
    <citation type="submission" date="2018-02" db="EMBL/GenBank/DDBJ databases">
        <title>Rhizophora mucronata_Transcriptome.</title>
        <authorList>
            <person name="Meera S.P."/>
            <person name="Sreeshan A."/>
            <person name="Augustine A."/>
        </authorList>
    </citation>
    <scope>NUCLEOTIDE SEQUENCE</scope>
    <source>
        <tissue evidence="2">Leaf</tissue>
    </source>
</reference>
<dbReference type="EMBL" id="GGEC01013865">
    <property type="protein sequence ID" value="MBW94348.1"/>
    <property type="molecule type" value="Transcribed_RNA"/>
</dbReference>
<dbReference type="AlphaFoldDB" id="A0A2P2JLP9"/>
<keyword evidence="1" id="KW-1133">Transmembrane helix</keyword>
<protein>
    <submittedName>
        <fullName evidence="2">Uncharacterized protein</fullName>
    </submittedName>
</protein>
<keyword evidence="1" id="KW-0472">Membrane</keyword>
<sequence>MQRIGGWMRRCHFFIECLSGMLFPGMLWLLGFCKMVMWGVQLSFLRECQREMLHLFAHLCQVLFRMGNWMKLQDFFLNAAIKMVGKRIWSMLIIL</sequence>
<evidence type="ECO:0000256" key="1">
    <source>
        <dbReference type="SAM" id="Phobius"/>
    </source>
</evidence>
<feature type="transmembrane region" description="Helical" evidence="1">
    <location>
        <begin position="21"/>
        <end position="40"/>
    </location>
</feature>
<name>A0A2P2JLP9_RHIMU</name>
<keyword evidence="1" id="KW-0812">Transmembrane</keyword>
<accession>A0A2P2JLP9</accession>
<evidence type="ECO:0000313" key="2">
    <source>
        <dbReference type="EMBL" id="MBW94348.1"/>
    </source>
</evidence>